<gene>
    <name evidence="2" type="ORF">EVAR_10078_1</name>
</gene>
<organism evidence="2 3">
    <name type="scientific">Eumeta variegata</name>
    <name type="common">Bagworm moth</name>
    <name type="synonym">Eumeta japonica</name>
    <dbReference type="NCBI Taxonomy" id="151549"/>
    <lineage>
        <taxon>Eukaryota</taxon>
        <taxon>Metazoa</taxon>
        <taxon>Ecdysozoa</taxon>
        <taxon>Arthropoda</taxon>
        <taxon>Hexapoda</taxon>
        <taxon>Insecta</taxon>
        <taxon>Pterygota</taxon>
        <taxon>Neoptera</taxon>
        <taxon>Endopterygota</taxon>
        <taxon>Lepidoptera</taxon>
        <taxon>Glossata</taxon>
        <taxon>Ditrysia</taxon>
        <taxon>Tineoidea</taxon>
        <taxon>Psychidae</taxon>
        <taxon>Oiketicinae</taxon>
        <taxon>Eumeta</taxon>
    </lineage>
</organism>
<dbReference type="Proteomes" id="UP000299102">
    <property type="component" value="Unassembled WGS sequence"/>
</dbReference>
<evidence type="ECO:0000313" key="2">
    <source>
        <dbReference type="EMBL" id="GBP16509.1"/>
    </source>
</evidence>
<dbReference type="EMBL" id="BGZK01000079">
    <property type="protein sequence ID" value="GBP16509.1"/>
    <property type="molecule type" value="Genomic_DNA"/>
</dbReference>
<feature type="region of interest" description="Disordered" evidence="1">
    <location>
        <begin position="1"/>
        <end position="31"/>
    </location>
</feature>
<dbReference type="AlphaFoldDB" id="A0A4C1TRA1"/>
<comment type="caution">
    <text evidence="2">The sequence shown here is derived from an EMBL/GenBank/DDBJ whole genome shotgun (WGS) entry which is preliminary data.</text>
</comment>
<protein>
    <submittedName>
        <fullName evidence="2">Uncharacterized protein</fullName>
    </submittedName>
</protein>
<keyword evidence="3" id="KW-1185">Reference proteome</keyword>
<name>A0A4C1TRA1_EUMVA</name>
<reference evidence="2 3" key="1">
    <citation type="journal article" date="2019" name="Commun. Biol.">
        <title>The bagworm genome reveals a unique fibroin gene that provides high tensile strength.</title>
        <authorList>
            <person name="Kono N."/>
            <person name="Nakamura H."/>
            <person name="Ohtoshi R."/>
            <person name="Tomita M."/>
            <person name="Numata K."/>
            <person name="Arakawa K."/>
        </authorList>
    </citation>
    <scope>NUCLEOTIDE SEQUENCE [LARGE SCALE GENOMIC DNA]</scope>
</reference>
<sequence>MATSGASARAPFPGRNVFRRTRSRNGKSVTRTCSRRFVRHKVPLDASALSRPQKENKSLLLTNKFYKSLEFAAKAKSRSKSFSRLAMELGLGRERSQEWAETESESGAAG</sequence>
<proteinExistence type="predicted"/>
<accession>A0A4C1TRA1</accession>
<evidence type="ECO:0000313" key="3">
    <source>
        <dbReference type="Proteomes" id="UP000299102"/>
    </source>
</evidence>
<evidence type="ECO:0000256" key="1">
    <source>
        <dbReference type="SAM" id="MobiDB-lite"/>
    </source>
</evidence>